<evidence type="ECO:0000313" key="3">
    <source>
        <dbReference type="Proteomes" id="UP000488299"/>
    </source>
</evidence>
<proteinExistence type="predicted"/>
<feature type="transmembrane region" description="Helical" evidence="1">
    <location>
        <begin position="189"/>
        <end position="211"/>
    </location>
</feature>
<dbReference type="AlphaFoldDB" id="A0A7J5U119"/>
<keyword evidence="1" id="KW-0812">Transmembrane</keyword>
<feature type="transmembrane region" description="Helical" evidence="1">
    <location>
        <begin position="90"/>
        <end position="108"/>
    </location>
</feature>
<feature type="transmembrane region" description="Helical" evidence="1">
    <location>
        <begin position="6"/>
        <end position="21"/>
    </location>
</feature>
<feature type="transmembrane region" description="Helical" evidence="1">
    <location>
        <begin position="152"/>
        <end position="177"/>
    </location>
</feature>
<dbReference type="RefSeq" id="WP_152124428.1">
    <property type="nucleotide sequence ID" value="NZ_WELI01000003.1"/>
</dbReference>
<sequence>MFFYVVSIIQALSFLIGLFFFQRIRNPWVRWLILYIGNLCLIELALEFIPTLETQATLTRVYYCLAFPVEYALYVCMFREKLAAFGGSRYWLMGTVGVLATFGLYNALLNQQNSSAATDVFSMVAVMSLILSLLYFWSLLQSKEVIYLLQEPLFWIATALLFFYAGSIIATGFYHAFYKKSAHFAVSLFKVNLVLGIFRSVLYSVAFLVAARKLPYG</sequence>
<feature type="transmembrane region" description="Helical" evidence="1">
    <location>
        <begin position="120"/>
        <end position="140"/>
    </location>
</feature>
<dbReference type="Proteomes" id="UP000488299">
    <property type="component" value="Unassembled WGS sequence"/>
</dbReference>
<evidence type="ECO:0008006" key="4">
    <source>
        <dbReference type="Google" id="ProtNLM"/>
    </source>
</evidence>
<accession>A0A7J5U119</accession>
<reference evidence="2 3" key="1">
    <citation type="submission" date="2019-10" db="EMBL/GenBank/DDBJ databases">
        <title>Rudanella paleaurantiibacter sp. nov., isolated from sludge.</title>
        <authorList>
            <person name="Xu S.Q."/>
        </authorList>
    </citation>
    <scope>NUCLEOTIDE SEQUENCE [LARGE SCALE GENOMIC DNA]</scope>
    <source>
        <strain evidence="2 3">HX-22-17</strain>
    </source>
</reference>
<evidence type="ECO:0000256" key="1">
    <source>
        <dbReference type="SAM" id="Phobius"/>
    </source>
</evidence>
<evidence type="ECO:0000313" key="2">
    <source>
        <dbReference type="EMBL" id="KAB7731458.1"/>
    </source>
</evidence>
<comment type="caution">
    <text evidence="2">The sequence shown here is derived from an EMBL/GenBank/DDBJ whole genome shotgun (WGS) entry which is preliminary data.</text>
</comment>
<protein>
    <recommendedName>
        <fullName evidence="4">Histidine kinase N-terminal 7TM region domain-containing protein</fullName>
    </recommendedName>
</protein>
<dbReference type="EMBL" id="WELI01000003">
    <property type="protein sequence ID" value="KAB7731458.1"/>
    <property type="molecule type" value="Genomic_DNA"/>
</dbReference>
<keyword evidence="1" id="KW-0472">Membrane</keyword>
<organism evidence="2 3">
    <name type="scientific">Rudanella paleaurantiibacter</name>
    <dbReference type="NCBI Taxonomy" id="2614655"/>
    <lineage>
        <taxon>Bacteria</taxon>
        <taxon>Pseudomonadati</taxon>
        <taxon>Bacteroidota</taxon>
        <taxon>Cytophagia</taxon>
        <taxon>Cytophagales</taxon>
        <taxon>Cytophagaceae</taxon>
        <taxon>Rudanella</taxon>
    </lineage>
</organism>
<keyword evidence="1" id="KW-1133">Transmembrane helix</keyword>
<gene>
    <name evidence="2" type="ORF">F5984_11765</name>
</gene>
<name>A0A7J5U119_9BACT</name>
<feature type="transmembrane region" description="Helical" evidence="1">
    <location>
        <begin position="28"/>
        <end position="48"/>
    </location>
</feature>
<keyword evidence="3" id="KW-1185">Reference proteome</keyword>